<keyword evidence="2 3" id="KW-0040">ANK repeat</keyword>
<keyword evidence="1" id="KW-0677">Repeat</keyword>
<dbReference type="InterPro" id="IPR011333">
    <property type="entry name" value="SKP1/BTB/POZ_sf"/>
</dbReference>
<feature type="repeat" description="ANK" evidence="3">
    <location>
        <begin position="339"/>
        <end position="361"/>
    </location>
</feature>
<evidence type="ECO:0000256" key="4">
    <source>
        <dbReference type="SAM" id="SignalP"/>
    </source>
</evidence>
<dbReference type="Gene3D" id="1.25.40.20">
    <property type="entry name" value="Ankyrin repeat-containing domain"/>
    <property type="match status" value="2"/>
</dbReference>
<evidence type="ECO:0000256" key="1">
    <source>
        <dbReference type="ARBA" id="ARBA00022737"/>
    </source>
</evidence>
<evidence type="ECO:0000313" key="5">
    <source>
        <dbReference type="EMBL" id="CEP02430.1"/>
    </source>
</evidence>
<dbReference type="STRING" id="37360.A0A0G4J4C0"/>
<dbReference type="InterPro" id="IPR036770">
    <property type="entry name" value="Ankyrin_rpt-contain_sf"/>
</dbReference>
<evidence type="ECO:0000313" key="6">
    <source>
        <dbReference type="Proteomes" id="UP000039324"/>
    </source>
</evidence>
<feature type="signal peptide" evidence="4">
    <location>
        <begin position="1"/>
        <end position="23"/>
    </location>
</feature>
<dbReference type="EMBL" id="CDSF01000127">
    <property type="protein sequence ID" value="CEP02430.1"/>
    <property type="molecule type" value="Genomic_DNA"/>
</dbReference>
<name>A0A0G4J4C0_PLABS</name>
<dbReference type="OrthoDB" id="19174at2759"/>
<proteinExistence type="predicted"/>
<dbReference type="PROSITE" id="PS50297">
    <property type="entry name" value="ANK_REP_REGION"/>
    <property type="match status" value="1"/>
</dbReference>
<dbReference type="SUPFAM" id="SSF48403">
    <property type="entry name" value="Ankyrin repeat"/>
    <property type="match status" value="1"/>
</dbReference>
<evidence type="ECO:0000256" key="3">
    <source>
        <dbReference type="PROSITE-ProRule" id="PRU00023"/>
    </source>
</evidence>
<organism evidence="5 6">
    <name type="scientific">Plasmodiophora brassicae</name>
    <name type="common">Clubroot disease agent</name>
    <dbReference type="NCBI Taxonomy" id="37360"/>
    <lineage>
        <taxon>Eukaryota</taxon>
        <taxon>Sar</taxon>
        <taxon>Rhizaria</taxon>
        <taxon>Endomyxa</taxon>
        <taxon>Phytomyxea</taxon>
        <taxon>Plasmodiophorida</taxon>
        <taxon>Plasmodiophoridae</taxon>
        <taxon>Plasmodiophora</taxon>
    </lineage>
</organism>
<dbReference type="Proteomes" id="UP000039324">
    <property type="component" value="Unassembled WGS sequence"/>
</dbReference>
<dbReference type="PANTHER" id="PTHR24198:SF165">
    <property type="entry name" value="ANKYRIN REPEAT-CONTAINING PROTEIN-RELATED"/>
    <property type="match status" value="1"/>
</dbReference>
<dbReference type="SMART" id="SM00248">
    <property type="entry name" value="ANK"/>
    <property type="match status" value="5"/>
</dbReference>
<dbReference type="Pfam" id="PF12796">
    <property type="entry name" value="Ank_2"/>
    <property type="match status" value="2"/>
</dbReference>
<keyword evidence="6" id="KW-1185">Reference proteome</keyword>
<evidence type="ECO:0000256" key="2">
    <source>
        <dbReference type="ARBA" id="ARBA00023043"/>
    </source>
</evidence>
<gene>
    <name evidence="5" type="ORF">PBRA_009014</name>
</gene>
<dbReference type="InterPro" id="IPR002110">
    <property type="entry name" value="Ankyrin_rpt"/>
</dbReference>
<dbReference type="Gene3D" id="3.30.710.10">
    <property type="entry name" value="Potassium Channel Kv1.1, Chain A"/>
    <property type="match status" value="1"/>
</dbReference>
<reference evidence="5 6" key="1">
    <citation type="submission" date="2015-02" db="EMBL/GenBank/DDBJ databases">
        <authorList>
            <person name="Chooi Y.-H."/>
        </authorList>
    </citation>
    <scope>NUCLEOTIDE SEQUENCE [LARGE SCALE GENOMIC DNA]</scope>
    <source>
        <strain evidence="5">E3</strain>
    </source>
</reference>
<accession>A0A0G4J4C0</accession>
<keyword evidence="4" id="KW-0732">Signal</keyword>
<protein>
    <submittedName>
        <fullName evidence="5">Uncharacterized protein</fullName>
    </submittedName>
</protein>
<dbReference type="PROSITE" id="PS50088">
    <property type="entry name" value="ANK_REPEAT"/>
    <property type="match status" value="1"/>
</dbReference>
<sequence length="430" mass="46871">MFIGNRGRLVALASFVIVSALSGGRVGMLTLRSGDGAVHIVPISRAIAHSGLLSDLVDCVGDNAGNVSLSNIARAELEAVVDFINTTAVADVNRAAQIWVRERLRTTSLEGQCRLLIAADFLDMRPLMTAIVSSKRAWGDIASMRDELPSDLDVFVVDNAPGIVRVGQVAKTDEQKAIVNRVRDVLVGGGNGTFLNVERWVPMCGLLCWSAMRGEELIVDLLVNVPGIDVNIRDTLGHRTPLNWAATRRHYNVVELLLKVPGIVVNAVDNYQRTALHSAVSSLCERSVELLLQAPDVDVNACEMGQWTALHRASEWGQIRIVQLLLAAPGINVNARTVFGMTPLHKAACAGRRRVVELLLDAPGVIVDAVGISQMEALQCGSHFGHDDVLQLLQNASTRDAQNAQLSPVPSWLRSLFKCNLRSWYRQLHW</sequence>
<dbReference type="AlphaFoldDB" id="A0A0G4J4C0"/>
<dbReference type="PANTHER" id="PTHR24198">
    <property type="entry name" value="ANKYRIN REPEAT AND PROTEIN KINASE DOMAIN-CONTAINING PROTEIN"/>
    <property type="match status" value="1"/>
</dbReference>
<feature type="chain" id="PRO_5005193838" evidence="4">
    <location>
        <begin position="24"/>
        <end position="430"/>
    </location>
</feature>